<evidence type="ECO:0000256" key="6">
    <source>
        <dbReference type="ARBA" id="ARBA00022989"/>
    </source>
</evidence>
<keyword evidence="7" id="KW-0472">Membrane</keyword>
<dbReference type="InterPro" id="IPR027417">
    <property type="entry name" value="P-loop_NTPase"/>
</dbReference>
<keyword evidence="2" id="KW-0813">Transport</keyword>
<dbReference type="SMART" id="SM00382">
    <property type="entry name" value="AAA"/>
    <property type="match status" value="1"/>
</dbReference>
<evidence type="ECO:0000313" key="8">
    <source>
        <dbReference type="EMBL" id="CAP20370.1"/>
    </source>
</evidence>
<dbReference type="InterPro" id="IPR036640">
    <property type="entry name" value="ABC1_TM_sf"/>
</dbReference>
<dbReference type="InterPro" id="IPR039421">
    <property type="entry name" value="Type_1_exporter"/>
</dbReference>
<keyword evidence="4" id="KW-0547">Nucleotide-binding</keyword>
<dbReference type="EMBL" id="AM909652">
    <property type="protein sequence ID" value="CAP20370.1"/>
    <property type="molecule type" value="Genomic_DNA"/>
</dbReference>
<dbReference type="FunFam" id="3.40.50.300:FF:000287">
    <property type="entry name" value="Multidrug ABC transporter ATP-binding protein"/>
    <property type="match status" value="1"/>
</dbReference>
<dbReference type="GO" id="GO:0015421">
    <property type="term" value="F:ABC-type oligopeptide transporter activity"/>
    <property type="evidence" value="ECO:0007669"/>
    <property type="project" value="TreeGrafter"/>
</dbReference>
<reference evidence="8" key="1">
    <citation type="submission" date="2007-11" db="EMBL/GenBank/DDBJ databases">
        <authorList>
            <person name="Turk W.J.R."/>
            <person name="Mao X.-J."/>
            <person name="Bielawny T."/>
            <person name="Brunham R."/>
            <person name="Luo M."/>
            <person name="Plummer F."/>
        </authorList>
    </citation>
    <scope>NUCLEOTIDE SEQUENCE</scope>
    <source>
        <strain evidence="8">4047</strain>
    </source>
</reference>
<keyword evidence="6" id="KW-1133">Transmembrane helix</keyword>
<proteinExistence type="predicted"/>
<reference evidence="8" key="2">
    <citation type="journal article" date="2008" name="Mol. Microbiol.">
        <title>A novel streptococcal integrative conjugative element involved in iron acquisition.</title>
        <authorList>
            <person name="Heather Z."/>
            <person name="Holden M.T."/>
            <person name="Steward K.F."/>
            <person name="Parkhill J."/>
            <person name="Song L."/>
            <person name="Challis G.L."/>
            <person name="Robinson C."/>
            <person name="Davis-Poynter N."/>
            <person name="Waller A.S."/>
        </authorList>
    </citation>
    <scope>NUCLEOTIDE SEQUENCE</scope>
    <source>
        <strain evidence="8">4047</strain>
    </source>
</reference>
<accession>B6YPY2</accession>
<evidence type="ECO:0000256" key="5">
    <source>
        <dbReference type="ARBA" id="ARBA00022840"/>
    </source>
</evidence>
<dbReference type="InterPro" id="IPR003439">
    <property type="entry name" value="ABC_transporter-like_ATP-bd"/>
</dbReference>
<dbReference type="InterPro" id="IPR003593">
    <property type="entry name" value="AAA+_ATPase"/>
</dbReference>
<dbReference type="GO" id="GO:0005524">
    <property type="term" value="F:ATP binding"/>
    <property type="evidence" value="ECO:0007669"/>
    <property type="project" value="UniProtKB-KW"/>
</dbReference>
<comment type="subcellular location">
    <subcellularLocation>
        <location evidence="1">Cell membrane</location>
        <topology evidence="1">Multi-pass membrane protein</topology>
    </subcellularLocation>
</comment>
<evidence type="ECO:0000256" key="7">
    <source>
        <dbReference type="ARBA" id="ARBA00023136"/>
    </source>
</evidence>
<dbReference type="GO" id="GO:0016887">
    <property type="term" value="F:ATP hydrolysis activity"/>
    <property type="evidence" value="ECO:0007669"/>
    <property type="project" value="InterPro"/>
</dbReference>
<evidence type="ECO:0000256" key="2">
    <source>
        <dbReference type="ARBA" id="ARBA00022448"/>
    </source>
</evidence>
<dbReference type="Gene3D" id="3.40.50.300">
    <property type="entry name" value="P-loop containing nucleotide triphosphate hydrolases"/>
    <property type="match status" value="1"/>
</dbReference>
<gene>
    <name evidence="8" type="primary">eqbK</name>
    <name evidence="8" type="ORF">SEQ1236</name>
</gene>
<dbReference type="RefSeq" id="WP_012679602.1">
    <property type="nucleotide sequence ID" value="NZ_BTYB01000005.1"/>
</dbReference>
<protein>
    <submittedName>
        <fullName evidence="8">ABC transporter, ATP-binding membrane protein</fullName>
    </submittedName>
</protein>
<dbReference type="PROSITE" id="PS50929">
    <property type="entry name" value="ABC_TM1F"/>
    <property type="match status" value="1"/>
</dbReference>
<evidence type="ECO:0000256" key="1">
    <source>
        <dbReference type="ARBA" id="ARBA00004651"/>
    </source>
</evidence>
<dbReference type="GO" id="GO:0005886">
    <property type="term" value="C:plasma membrane"/>
    <property type="evidence" value="ECO:0007669"/>
    <property type="project" value="UniProtKB-SubCell"/>
</dbReference>
<evidence type="ECO:0000256" key="4">
    <source>
        <dbReference type="ARBA" id="ARBA00022741"/>
    </source>
</evidence>
<dbReference type="OMA" id="DCEAEIQ"/>
<dbReference type="PROSITE" id="PS00211">
    <property type="entry name" value="ABC_TRANSPORTER_1"/>
    <property type="match status" value="1"/>
</dbReference>
<dbReference type="InterPro" id="IPR011527">
    <property type="entry name" value="ABC1_TM_dom"/>
</dbReference>
<dbReference type="Pfam" id="PF00005">
    <property type="entry name" value="ABC_tran"/>
    <property type="match status" value="1"/>
</dbReference>
<dbReference type="SUPFAM" id="SSF90123">
    <property type="entry name" value="ABC transporter transmembrane region"/>
    <property type="match status" value="1"/>
</dbReference>
<keyword evidence="3" id="KW-0812">Transmembrane</keyword>
<evidence type="ECO:0000256" key="3">
    <source>
        <dbReference type="ARBA" id="ARBA00022692"/>
    </source>
</evidence>
<dbReference type="PANTHER" id="PTHR43394:SF1">
    <property type="entry name" value="ATP-BINDING CASSETTE SUB-FAMILY B MEMBER 10, MITOCHONDRIAL"/>
    <property type="match status" value="1"/>
</dbReference>
<keyword evidence="5 8" id="KW-0067">ATP-binding</keyword>
<dbReference type="Pfam" id="PF00664">
    <property type="entry name" value="ABC_membrane"/>
    <property type="match status" value="1"/>
</dbReference>
<organism evidence="8">
    <name type="scientific">Streptococcus equi subsp. equi</name>
    <dbReference type="NCBI Taxonomy" id="148942"/>
    <lineage>
        <taxon>Bacteria</taxon>
        <taxon>Bacillati</taxon>
        <taxon>Bacillota</taxon>
        <taxon>Bacilli</taxon>
        <taxon>Lactobacillales</taxon>
        <taxon>Streptococcaceae</taxon>
        <taxon>Streptococcus</taxon>
    </lineage>
</organism>
<dbReference type="CDD" id="cd07346">
    <property type="entry name" value="ABC_6TM_exporters"/>
    <property type="match status" value="1"/>
</dbReference>
<dbReference type="AlphaFoldDB" id="B6YPY2"/>
<sequence length="585" mass="65331">MSNKNWINTILDFASDCKGKLILSVVMASIGVFFSIIPYWSVYKLMAVFIEQKATGEDVLYYGAIGIIAYFIRYICHGVSTILSHISAYTILRNIRENLGEKLLSISMGNASKKTIGEYKSIIVDKVETIEMPLAHIIPECVAALLLSLGIAIFMVFISWEMALAMFITVPFALMAYKKLMGNFNQLYEAQMKSNKYMNSTIVEYISGIEVIKTFNQDSNSYKKYKDAVNLYKDHTLNWFKSTWSIMNFASSILPSTFLGTLPVGMILYLNGTLTPAEFCICLMLSLGIVIPLTQFTNYVNLLKSIEYAVKDINEILCIPNLISIDNNEHICTTNIKFNNVFFSYDNENSVLENINIEIPQNSFTAIVGPSGSGKSTIIKLISRYWDVCGGEITIGGKNVKDISLNQLNDLIGYVSQNNFLFNESIMENIRMGNPDASDEEVIEVSKICACHDFIMELEEGYNSNVGSLGSKLSGGQRQRISIARMMLKNAPIILLDEATAFIDPDNEEKIQGAINVLTKNKTLIVVAHRLSTIKNADKIVVLKNKTIFDTGTHDELLEKCDLYKNMWLSHIGAKSKSIVSNIGG</sequence>
<dbReference type="Gene3D" id="1.20.1560.10">
    <property type="entry name" value="ABC transporter type 1, transmembrane domain"/>
    <property type="match status" value="1"/>
</dbReference>
<dbReference type="PANTHER" id="PTHR43394">
    <property type="entry name" value="ATP-DEPENDENT PERMEASE MDL1, MITOCHONDRIAL"/>
    <property type="match status" value="1"/>
</dbReference>
<dbReference type="PROSITE" id="PS50893">
    <property type="entry name" value="ABC_TRANSPORTER_2"/>
    <property type="match status" value="1"/>
</dbReference>
<name>B6YPY2_9STRE</name>
<dbReference type="InterPro" id="IPR017871">
    <property type="entry name" value="ABC_transporter-like_CS"/>
</dbReference>
<dbReference type="SUPFAM" id="SSF52540">
    <property type="entry name" value="P-loop containing nucleoside triphosphate hydrolases"/>
    <property type="match status" value="1"/>
</dbReference>